<accession>A0A1Y3XVE2</accession>
<protein>
    <submittedName>
        <fullName evidence="2">Uncharacterized protein</fullName>
    </submittedName>
</protein>
<comment type="similarity">
    <text evidence="1">Belongs to the phD/YefM antitoxin family.</text>
</comment>
<dbReference type="InterPro" id="IPR036165">
    <property type="entry name" value="YefM-like_sf"/>
</dbReference>
<evidence type="ECO:0000256" key="1">
    <source>
        <dbReference type="ARBA" id="ARBA00009981"/>
    </source>
</evidence>
<dbReference type="NCBIfam" id="TIGR01552">
    <property type="entry name" value="phd_fam"/>
    <property type="match status" value="1"/>
</dbReference>
<dbReference type="SUPFAM" id="SSF143120">
    <property type="entry name" value="YefM-like"/>
    <property type="match status" value="1"/>
</dbReference>
<reference evidence="3" key="1">
    <citation type="submission" date="2017-04" db="EMBL/GenBank/DDBJ databases">
        <title>Function of individual gut microbiota members based on whole genome sequencing of pure cultures obtained from chicken caecum.</title>
        <authorList>
            <person name="Medvecky M."/>
            <person name="Cejkova D."/>
            <person name="Polansky O."/>
            <person name="Karasova D."/>
            <person name="Kubasova T."/>
            <person name="Cizek A."/>
            <person name="Rychlik I."/>
        </authorList>
    </citation>
    <scope>NUCLEOTIDE SEQUENCE [LARGE SCALE GENOMIC DNA]</scope>
    <source>
        <strain evidence="3">An5</strain>
    </source>
</reference>
<comment type="caution">
    <text evidence="2">The sequence shown here is derived from an EMBL/GenBank/DDBJ whole genome shotgun (WGS) entry which is preliminary data.</text>
</comment>
<keyword evidence="3" id="KW-1185">Reference proteome</keyword>
<proteinExistence type="inferred from homology"/>
<dbReference type="EMBL" id="NFIE01000003">
    <property type="protein sequence ID" value="OUN89462.1"/>
    <property type="molecule type" value="Genomic_DNA"/>
</dbReference>
<evidence type="ECO:0000313" key="2">
    <source>
        <dbReference type="EMBL" id="OUN89462.1"/>
    </source>
</evidence>
<organism evidence="2 3">
    <name type="scientific">[Collinsella] massiliensis</name>
    <dbReference type="NCBI Taxonomy" id="1232426"/>
    <lineage>
        <taxon>Bacteria</taxon>
        <taxon>Bacillati</taxon>
        <taxon>Actinomycetota</taxon>
        <taxon>Coriobacteriia</taxon>
        <taxon>Coriobacteriales</taxon>
        <taxon>Coriobacteriaceae</taxon>
        <taxon>Enorma</taxon>
    </lineage>
</organism>
<dbReference type="OrthoDB" id="557859at2"/>
<name>A0A1Y3XVE2_9ACTN</name>
<evidence type="ECO:0000313" key="3">
    <source>
        <dbReference type="Proteomes" id="UP000195781"/>
    </source>
</evidence>
<dbReference type="RefSeq" id="WP_094334909.1">
    <property type="nucleotide sequence ID" value="NZ_NFIE01000003.1"/>
</dbReference>
<dbReference type="Proteomes" id="UP000195781">
    <property type="component" value="Unassembled WGS sequence"/>
</dbReference>
<gene>
    <name evidence="2" type="ORF">B5G02_01525</name>
</gene>
<sequence length="96" mass="10756">MDTLLEPVGTREAKNRFSELTAEVNRSGAALPVLKNGKPWVVIQPASAEAMARRDRLARFRALTERIERDVEADSAWDADVSDAEMLAEERVKRFG</sequence>
<dbReference type="AlphaFoldDB" id="A0A1Y3XVE2"/>